<evidence type="ECO:0000256" key="2">
    <source>
        <dbReference type="ARBA" id="ARBA00022723"/>
    </source>
</evidence>
<dbReference type="PANTHER" id="PTHR47338">
    <property type="entry name" value="ZN(II)2CYS6 TRANSCRIPTION FACTOR (EUROFUNG)-RELATED"/>
    <property type="match status" value="1"/>
</dbReference>
<reference evidence="8" key="1">
    <citation type="submission" date="2022-07" db="EMBL/GenBank/DDBJ databases">
        <title>Phylogenomic reconstructions and comparative analyses of Kickxellomycotina fungi.</title>
        <authorList>
            <person name="Reynolds N.K."/>
            <person name="Stajich J.E."/>
            <person name="Barry K."/>
            <person name="Grigoriev I.V."/>
            <person name="Crous P."/>
            <person name="Smith M.E."/>
        </authorList>
    </citation>
    <scope>NUCLEOTIDE SEQUENCE</scope>
    <source>
        <strain evidence="8">RSA 476</strain>
    </source>
</reference>
<dbReference type="Proteomes" id="UP001140074">
    <property type="component" value="Unassembled WGS sequence"/>
</dbReference>
<evidence type="ECO:0000256" key="6">
    <source>
        <dbReference type="SAM" id="MobiDB-lite"/>
    </source>
</evidence>
<keyword evidence="5" id="KW-0539">Nucleus</keyword>
<dbReference type="InterPro" id="IPR050815">
    <property type="entry name" value="TF_fung"/>
</dbReference>
<dbReference type="EMBL" id="JANBUY010000010">
    <property type="protein sequence ID" value="KAJ2867882.1"/>
    <property type="molecule type" value="Genomic_DNA"/>
</dbReference>
<dbReference type="GO" id="GO:0006351">
    <property type="term" value="P:DNA-templated transcription"/>
    <property type="evidence" value="ECO:0007669"/>
    <property type="project" value="InterPro"/>
</dbReference>
<feature type="domain" description="Xylanolytic transcriptional activator regulatory" evidence="7">
    <location>
        <begin position="177"/>
        <end position="355"/>
    </location>
</feature>
<feature type="region of interest" description="Disordered" evidence="6">
    <location>
        <begin position="1"/>
        <end position="24"/>
    </location>
</feature>
<dbReference type="PANTHER" id="PTHR47338:SF5">
    <property type="entry name" value="ZN(II)2CYS6 TRANSCRIPTION FACTOR (EUROFUNG)"/>
    <property type="match status" value="1"/>
</dbReference>
<dbReference type="GO" id="GO:0003677">
    <property type="term" value="F:DNA binding"/>
    <property type="evidence" value="ECO:0007669"/>
    <property type="project" value="InterPro"/>
</dbReference>
<evidence type="ECO:0000256" key="3">
    <source>
        <dbReference type="ARBA" id="ARBA00023015"/>
    </source>
</evidence>
<gene>
    <name evidence="8" type="ORF">GGH94_000550</name>
</gene>
<comment type="caution">
    <text evidence="8">The sequence shown here is derived from an EMBL/GenBank/DDBJ whole genome shotgun (WGS) entry which is preliminary data.</text>
</comment>
<evidence type="ECO:0000313" key="8">
    <source>
        <dbReference type="EMBL" id="KAJ2867882.1"/>
    </source>
</evidence>
<dbReference type="GO" id="GO:0005634">
    <property type="term" value="C:nucleus"/>
    <property type="evidence" value="ECO:0007669"/>
    <property type="project" value="UniProtKB-SubCell"/>
</dbReference>
<accession>A0A9W8IMT6</accession>
<feature type="compositionally biased region" description="Gly residues" evidence="6">
    <location>
        <begin position="819"/>
        <end position="828"/>
    </location>
</feature>
<protein>
    <recommendedName>
        <fullName evidence="7">Xylanolytic transcriptional activator regulatory domain-containing protein</fullName>
    </recommendedName>
</protein>
<feature type="compositionally biased region" description="Polar residues" evidence="6">
    <location>
        <begin position="1"/>
        <end position="13"/>
    </location>
</feature>
<comment type="subcellular location">
    <subcellularLocation>
        <location evidence="1">Nucleus</location>
    </subcellularLocation>
</comment>
<evidence type="ECO:0000256" key="1">
    <source>
        <dbReference type="ARBA" id="ARBA00004123"/>
    </source>
</evidence>
<proteinExistence type="predicted"/>
<dbReference type="Pfam" id="PF04082">
    <property type="entry name" value="Fungal_trans"/>
    <property type="match status" value="1"/>
</dbReference>
<dbReference type="GO" id="GO:0000981">
    <property type="term" value="F:DNA-binding transcription factor activity, RNA polymerase II-specific"/>
    <property type="evidence" value="ECO:0007669"/>
    <property type="project" value="InterPro"/>
</dbReference>
<feature type="compositionally biased region" description="Low complexity" evidence="6">
    <location>
        <begin position="718"/>
        <end position="735"/>
    </location>
</feature>
<evidence type="ECO:0000259" key="7">
    <source>
        <dbReference type="Pfam" id="PF04082"/>
    </source>
</evidence>
<dbReference type="GO" id="GO:0008270">
    <property type="term" value="F:zinc ion binding"/>
    <property type="evidence" value="ECO:0007669"/>
    <property type="project" value="InterPro"/>
</dbReference>
<dbReference type="AlphaFoldDB" id="A0A9W8IMT6"/>
<evidence type="ECO:0000313" key="9">
    <source>
        <dbReference type="Proteomes" id="UP001140074"/>
    </source>
</evidence>
<evidence type="ECO:0000256" key="5">
    <source>
        <dbReference type="ARBA" id="ARBA00023242"/>
    </source>
</evidence>
<feature type="compositionally biased region" description="Polar residues" evidence="6">
    <location>
        <begin position="779"/>
        <end position="790"/>
    </location>
</feature>
<dbReference type="CDD" id="cd12148">
    <property type="entry name" value="fungal_TF_MHR"/>
    <property type="match status" value="1"/>
</dbReference>
<dbReference type="InterPro" id="IPR007219">
    <property type="entry name" value="XnlR_reg_dom"/>
</dbReference>
<sequence>MAESNNDTQPHWHSSSSSSSSSTRRLCTSSSCLLSRSASVQPTTATTGSTYGQHNLWSSEIRRSTKRRATYDDDNDEEHTDNVITGISAATKLSMLAGISSQQQPAREIRDNAIEKSSSPPAYFGSCSLGGYSLHTPDDNATLHRLTFDEKTGLPPQDVVDELMSHIESEFNLVSKILQPKSLREDYANKRLSAFLLLAVMANNTMFSTHPAVVRAPVAASRMFIDKAKAFVPDALETPTIANCLSLLLLSVAYMHQGMLDVSNHYSSMSLRILHQLGVYKIDDNAWSDEGGWITESWLEREQIRRVIWGSFTVDTFLALMLHCPPNILVDLSGVNRPCAQNVWYVGNDNLESLSMPASCGFGAKPGDSAYLATLKQLKLGGVPWRINGTTVQLNFAVLGNALLRSISDPQTSQAALDLLINNSFRALNEWLSTVPEMPSRPTLDEIHHTLMISSAAMCLKSVVTPYLVIRNNNTAETEALDRMLVDYVDNACQVYRFTRLTAELIANKVVPAMFIAYSTMIIGGIFAACAYSAPTAELRSRFARCTRFLKDICRECTQKSLLFQNTLVEIERVEEMVQFLPRRIDSAQLLRIRDLLIPRSIEAAVGKRFSTFIAPIRLIARMAPATSSGCGAGNIPLTSNLCAIFGQKPHLPKESPATGHYSGCLNGKLPDYKLTYTAISSLLVALSTATKDESFFAFMLDRLDTDAEQKEESMTPVVASSQCLSPSSSASSVAGNNNTQHRASIGHIGGRPVLMPVRPAVIRGGSERLPPIDDRSLLQPTATPPSSWMLSGKVDALNIRSRSADADLHQQSSSESDNGGGGGGGGSQKSKLLNLLN</sequence>
<keyword evidence="4" id="KW-0804">Transcription</keyword>
<organism evidence="8 9">
    <name type="scientific">Coemansia aciculifera</name>
    <dbReference type="NCBI Taxonomy" id="417176"/>
    <lineage>
        <taxon>Eukaryota</taxon>
        <taxon>Fungi</taxon>
        <taxon>Fungi incertae sedis</taxon>
        <taxon>Zoopagomycota</taxon>
        <taxon>Kickxellomycotina</taxon>
        <taxon>Kickxellomycetes</taxon>
        <taxon>Kickxellales</taxon>
        <taxon>Kickxellaceae</taxon>
        <taxon>Coemansia</taxon>
    </lineage>
</organism>
<feature type="region of interest" description="Disordered" evidence="6">
    <location>
        <begin position="766"/>
        <end position="838"/>
    </location>
</feature>
<keyword evidence="2" id="KW-0479">Metal-binding</keyword>
<feature type="compositionally biased region" description="Polar residues" evidence="6">
    <location>
        <begin position="829"/>
        <end position="838"/>
    </location>
</feature>
<evidence type="ECO:0000256" key="4">
    <source>
        <dbReference type="ARBA" id="ARBA00023163"/>
    </source>
</evidence>
<keyword evidence="3" id="KW-0805">Transcription regulation</keyword>
<feature type="compositionally biased region" description="Low complexity" evidence="6">
    <location>
        <begin position="14"/>
        <end position="24"/>
    </location>
</feature>
<keyword evidence="9" id="KW-1185">Reference proteome</keyword>
<name>A0A9W8IMT6_9FUNG</name>
<feature type="region of interest" description="Disordered" evidence="6">
    <location>
        <begin position="716"/>
        <end position="751"/>
    </location>
</feature>